<feature type="domain" description="Resolvase/invertase-type recombinase catalytic" evidence="6">
    <location>
        <begin position="29"/>
        <end position="166"/>
    </location>
</feature>
<dbReference type="PANTHER" id="PTHR36172">
    <property type="match status" value="1"/>
</dbReference>
<protein>
    <recommendedName>
        <fullName evidence="6">Resolvase/invertase-type recombinase catalytic domain-containing protein</fullName>
    </recommendedName>
</protein>
<dbReference type="InterPro" id="IPR048046">
    <property type="entry name" value="Transpos_IS607"/>
</dbReference>
<evidence type="ECO:0000313" key="7">
    <source>
        <dbReference type="EMBL" id="VVM08187.1"/>
    </source>
</evidence>
<dbReference type="Gene3D" id="1.10.287.2170">
    <property type="match status" value="1"/>
</dbReference>
<dbReference type="InterPro" id="IPR036162">
    <property type="entry name" value="Resolvase-like_N_sf"/>
</dbReference>
<keyword evidence="2" id="KW-0238">DNA-binding</keyword>
<organism evidence="7 8">
    <name type="scientific">Methylacidimicrobium cyclopophantes</name>
    <dbReference type="NCBI Taxonomy" id="1041766"/>
    <lineage>
        <taxon>Bacteria</taxon>
        <taxon>Pseudomonadati</taxon>
        <taxon>Verrucomicrobiota</taxon>
        <taxon>Methylacidimicrobium</taxon>
    </lineage>
</organism>
<dbReference type="SUPFAM" id="SSF53041">
    <property type="entry name" value="Resolvase-like"/>
    <property type="match status" value="1"/>
</dbReference>
<dbReference type="FunFam" id="3.40.50.1390:FF:000002">
    <property type="entry name" value="ORF1 in transposon ISC1904"/>
    <property type="match status" value="1"/>
</dbReference>
<dbReference type="InterPro" id="IPR006119">
    <property type="entry name" value="Resolv_N"/>
</dbReference>
<dbReference type="Gene3D" id="3.40.50.1390">
    <property type="entry name" value="Resolvase, N-terminal catalytic domain"/>
    <property type="match status" value="1"/>
</dbReference>
<comment type="caution">
    <text evidence="7">The sequence shown here is derived from an EMBL/GenBank/DDBJ whole genome shotgun (WGS) entry which is preliminary data.</text>
</comment>
<dbReference type="InterPro" id="IPR006118">
    <property type="entry name" value="Recombinase_CS"/>
</dbReference>
<gene>
    <name evidence="7" type="ORF">MAMC_02007</name>
</gene>
<evidence type="ECO:0000256" key="4">
    <source>
        <dbReference type="PIRSR" id="PIRSR606118-50"/>
    </source>
</evidence>
<dbReference type="RefSeq" id="WP_246189649.1">
    <property type="nucleotide sequence ID" value="NZ_CABFUZ020000227.1"/>
</dbReference>
<reference evidence="7" key="1">
    <citation type="submission" date="2019-09" db="EMBL/GenBank/DDBJ databases">
        <authorList>
            <person name="Cremers G."/>
        </authorList>
    </citation>
    <scope>NUCLEOTIDE SEQUENCE [LARGE SCALE GENOMIC DNA]</scope>
    <source>
        <strain evidence="7">3B</strain>
    </source>
</reference>
<evidence type="ECO:0000259" key="6">
    <source>
        <dbReference type="PROSITE" id="PS51736"/>
    </source>
</evidence>
<dbReference type="Pfam" id="PF00239">
    <property type="entry name" value="Resolvase"/>
    <property type="match status" value="1"/>
</dbReference>
<dbReference type="GO" id="GO:0015074">
    <property type="term" value="P:DNA integration"/>
    <property type="evidence" value="ECO:0007669"/>
    <property type="project" value="UniProtKB-KW"/>
</dbReference>
<dbReference type="Proteomes" id="UP000381693">
    <property type="component" value="Unassembled WGS sequence"/>
</dbReference>
<dbReference type="GO" id="GO:0000150">
    <property type="term" value="F:DNA strand exchange activity"/>
    <property type="evidence" value="ECO:0007669"/>
    <property type="project" value="InterPro"/>
</dbReference>
<keyword evidence="8" id="KW-1185">Reference proteome</keyword>
<dbReference type="NCBIfam" id="NF033518">
    <property type="entry name" value="transpos_IS607"/>
    <property type="match status" value="1"/>
</dbReference>
<accession>A0A5E6MFB8</accession>
<dbReference type="GO" id="GO:0003677">
    <property type="term" value="F:DNA binding"/>
    <property type="evidence" value="ECO:0007669"/>
    <property type="project" value="UniProtKB-KW"/>
</dbReference>
<dbReference type="EMBL" id="CABFUZ020000227">
    <property type="protein sequence ID" value="VVM08187.1"/>
    <property type="molecule type" value="Genomic_DNA"/>
</dbReference>
<sequence length="166" mass="18413">MWKAGKLPVPAEQLATGTVIVHAEKHPQGAVLYVRVSSNDQKADLDRQLARLTEFAITQGLSITDAVKEVGSGLNGRRRGLMRLLRDPAVRTIVVEHRDRLMRFGCEYVETALAASGRKILVMDPAERTGDIVRDLHEVIVSLCARLYGKRSAKNQAKKALEAMRE</sequence>
<evidence type="ECO:0000256" key="2">
    <source>
        <dbReference type="ARBA" id="ARBA00023125"/>
    </source>
</evidence>
<dbReference type="PROSITE" id="PS51736">
    <property type="entry name" value="RECOMBINASES_3"/>
    <property type="match status" value="1"/>
</dbReference>
<dbReference type="SMART" id="SM00857">
    <property type="entry name" value="Resolvase"/>
    <property type="match status" value="1"/>
</dbReference>
<evidence type="ECO:0000256" key="3">
    <source>
        <dbReference type="ARBA" id="ARBA00023172"/>
    </source>
</evidence>
<proteinExistence type="predicted"/>
<evidence type="ECO:0000256" key="1">
    <source>
        <dbReference type="ARBA" id="ARBA00022908"/>
    </source>
</evidence>
<dbReference type="AlphaFoldDB" id="A0A5E6MFB8"/>
<evidence type="ECO:0000256" key="5">
    <source>
        <dbReference type="PROSITE-ProRule" id="PRU10137"/>
    </source>
</evidence>
<evidence type="ECO:0000313" key="8">
    <source>
        <dbReference type="Proteomes" id="UP000381693"/>
    </source>
</evidence>
<keyword evidence="3" id="KW-0233">DNA recombination</keyword>
<dbReference type="PROSITE" id="PS00397">
    <property type="entry name" value="RECOMBINASES_1"/>
    <property type="match status" value="1"/>
</dbReference>
<name>A0A5E6MFB8_9BACT</name>
<dbReference type="InterPro" id="IPR051491">
    <property type="entry name" value="Recombinase/Transposase-rel"/>
</dbReference>
<dbReference type="PANTHER" id="PTHR36172:SF1">
    <property type="entry name" value="RESOLVASE-RELATED"/>
    <property type="match status" value="1"/>
</dbReference>
<keyword evidence="1" id="KW-0229">DNA integration</keyword>
<feature type="active site" description="O-(5'-phospho-DNA)-serine intermediate" evidence="4 5">
    <location>
        <position position="37"/>
    </location>
</feature>